<keyword evidence="2" id="KW-1185">Reference proteome</keyword>
<organism evidence="1 2">
    <name type="scientific">Phytophthora oleae</name>
    <dbReference type="NCBI Taxonomy" id="2107226"/>
    <lineage>
        <taxon>Eukaryota</taxon>
        <taxon>Sar</taxon>
        <taxon>Stramenopiles</taxon>
        <taxon>Oomycota</taxon>
        <taxon>Peronosporomycetes</taxon>
        <taxon>Peronosporales</taxon>
        <taxon>Peronosporaceae</taxon>
        <taxon>Phytophthora</taxon>
    </lineage>
</organism>
<dbReference type="Proteomes" id="UP001632037">
    <property type="component" value="Unassembled WGS sequence"/>
</dbReference>
<name>A0ABD3FFJ1_9STRA</name>
<dbReference type="AlphaFoldDB" id="A0ABD3FFJ1"/>
<sequence>MEVEYKFGCDQFQCNEVIRRKLLQTKRKMRKAEFLKERGKAVNRTPDVFVLITSGQVEEFGLPR</sequence>
<comment type="caution">
    <text evidence="1">The sequence shown here is derived from an EMBL/GenBank/DDBJ whole genome shotgun (WGS) entry which is preliminary data.</text>
</comment>
<dbReference type="EMBL" id="JBIMZQ010000019">
    <property type="protein sequence ID" value="KAL3665700.1"/>
    <property type="molecule type" value="Genomic_DNA"/>
</dbReference>
<evidence type="ECO:0000313" key="1">
    <source>
        <dbReference type="EMBL" id="KAL3665700.1"/>
    </source>
</evidence>
<gene>
    <name evidence="1" type="ORF">V7S43_009133</name>
</gene>
<proteinExistence type="predicted"/>
<accession>A0ABD3FFJ1</accession>
<reference evidence="1 2" key="1">
    <citation type="submission" date="2024-09" db="EMBL/GenBank/DDBJ databases">
        <title>Genome sequencing and assembly of Phytophthora oleae, isolate VK10A, causative agent of rot of olive drupes.</title>
        <authorList>
            <person name="Conti Taguali S."/>
            <person name="Riolo M."/>
            <person name="La Spada F."/>
            <person name="Cacciola S.O."/>
            <person name="Dionisio G."/>
        </authorList>
    </citation>
    <scope>NUCLEOTIDE SEQUENCE [LARGE SCALE GENOMIC DNA]</scope>
    <source>
        <strain evidence="1 2">VK10A</strain>
    </source>
</reference>
<evidence type="ECO:0000313" key="2">
    <source>
        <dbReference type="Proteomes" id="UP001632037"/>
    </source>
</evidence>
<protein>
    <submittedName>
        <fullName evidence="1">Uncharacterized protein</fullName>
    </submittedName>
</protein>